<protein>
    <submittedName>
        <fullName evidence="1">Uncharacterized protein</fullName>
    </submittedName>
</protein>
<dbReference type="Proteomes" id="UP000823775">
    <property type="component" value="Unassembled WGS sequence"/>
</dbReference>
<sequence length="100" mass="11321">MLFNCTERKLENLKRSSCLFILFFSGEIHRHCSYSVAVSVERKRNHVILASAETAIEVCIAETNKNSSLVKVRFFFCLLVKQEFLTDAQGSLLMGFGLKG</sequence>
<name>A0ABS8VHP8_DATST</name>
<comment type="caution">
    <text evidence="1">The sequence shown here is derived from an EMBL/GenBank/DDBJ whole genome shotgun (WGS) entry which is preliminary data.</text>
</comment>
<evidence type="ECO:0000313" key="2">
    <source>
        <dbReference type="Proteomes" id="UP000823775"/>
    </source>
</evidence>
<evidence type="ECO:0000313" key="1">
    <source>
        <dbReference type="EMBL" id="MCD9646017.1"/>
    </source>
</evidence>
<dbReference type="EMBL" id="JACEIK010004640">
    <property type="protein sequence ID" value="MCD9646017.1"/>
    <property type="molecule type" value="Genomic_DNA"/>
</dbReference>
<accession>A0ABS8VHP8</accession>
<proteinExistence type="predicted"/>
<keyword evidence="2" id="KW-1185">Reference proteome</keyword>
<gene>
    <name evidence="1" type="ORF">HAX54_035525</name>
</gene>
<organism evidence="1 2">
    <name type="scientific">Datura stramonium</name>
    <name type="common">Jimsonweed</name>
    <name type="synonym">Common thornapple</name>
    <dbReference type="NCBI Taxonomy" id="4076"/>
    <lineage>
        <taxon>Eukaryota</taxon>
        <taxon>Viridiplantae</taxon>
        <taxon>Streptophyta</taxon>
        <taxon>Embryophyta</taxon>
        <taxon>Tracheophyta</taxon>
        <taxon>Spermatophyta</taxon>
        <taxon>Magnoliopsida</taxon>
        <taxon>eudicotyledons</taxon>
        <taxon>Gunneridae</taxon>
        <taxon>Pentapetalae</taxon>
        <taxon>asterids</taxon>
        <taxon>lamiids</taxon>
        <taxon>Solanales</taxon>
        <taxon>Solanaceae</taxon>
        <taxon>Solanoideae</taxon>
        <taxon>Datureae</taxon>
        <taxon>Datura</taxon>
    </lineage>
</organism>
<reference evidence="1 2" key="1">
    <citation type="journal article" date="2021" name="BMC Genomics">
        <title>Datura genome reveals duplications of psychoactive alkaloid biosynthetic genes and high mutation rate following tissue culture.</title>
        <authorList>
            <person name="Rajewski A."/>
            <person name="Carter-House D."/>
            <person name="Stajich J."/>
            <person name="Litt A."/>
        </authorList>
    </citation>
    <scope>NUCLEOTIDE SEQUENCE [LARGE SCALE GENOMIC DNA]</scope>
    <source>
        <strain evidence="1">AR-01</strain>
    </source>
</reference>